<organism evidence="1 2">
    <name type="scientific">Flavimobilis soli</name>
    <dbReference type="NCBI Taxonomy" id="442709"/>
    <lineage>
        <taxon>Bacteria</taxon>
        <taxon>Bacillati</taxon>
        <taxon>Actinomycetota</taxon>
        <taxon>Actinomycetes</taxon>
        <taxon>Micrococcales</taxon>
        <taxon>Jonesiaceae</taxon>
        <taxon>Flavimobilis</taxon>
    </lineage>
</organism>
<accession>A0A2A9EBC7</accession>
<dbReference type="EMBL" id="PDJH01000001">
    <property type="protein sequence ID" value="PFG35520.1"/>
    <property type="molecule type" value="Genomic_DNA"/>
</dbReference>
<keyword evidence="2" id="KW-1185">Reference proteome</keyword>
<protein>
    <submittedName>
        <fullName evidence="1">Uncharacterized protein</fullName>
    </submittedName>
</protein>
<dbReference type="Proteomes" id="UP000221394">
    <property type="component" value="Unassembled WGS sequence"/>
</dbReference>
<comment type="caution">
    <text evidence="1">The sequence shown here is derived from an EMBL/GenBank/DDBJ whole genome shotgun (WGS) entry which is preliminary data.</text>
</comment>
<evidence type="ECO:0000313" key="1">
    <source>
        <dbReference type="EMBL" id="PFG35520.1"/>
    </source>
</evidence>
<gene>
    <name evidence="1" type="ORF">ATL41_0203</name>
</gene>
<name>A0A2A9EBC7_9MICO</name>
<reference evidence="1 2" key="1">
    <citation type="submission" date="2017-10" db="EMBL/GenBank/DDBJ databases">
        <title>Sequencing the genomes of 1000 actinobacteria strains.</title>
        <authorList>
            <person name="Klenk H.-P."/>
        </authorList>
    </citation>
    <scope>NUCLEOTIDE SEQUENCE [LARGE SCALE GENOMIC DNA]</scope>
    <source>
        <strain evidence="1 2">DSM 21574</strain>
    </source>
</reference>
<sequence length="116" mass="13010">MIGSGGPRAGRGRGNVTADELTLVKIANDYTITWPLWNSFGPMERDEVDVPEPLRARLLAWAQEFNDHFDWKHGWDSPDLSEPHAREGRALRDELAAQLGPGYDVRLSVWESGVPD</sequence>
<evidence type="ECO:0000313" key="2">
    <source>
        <dbReference type="Proteomes" id="UP000221394"/>
    </source>
</evidence>
<proteinExistence type="predicted"/>
<dbReference type="AlphaFoldDB" id="A0A2A9EBC7"/>